<dbReference type="Pfam" id="PF06945">
    <property type="entry name" value="DUF1289"/>
    <property type="match status" value="1"/>
</dbReference>
<comment type="caution">
    <text evidence="1">The sequence shown here is derived from an EMBL/GenBank/DDBJ whole genome shotgun (WGS) entry which is preliminary data.</text>
</comment>
<dbReference type="RefSeq" id="WP_160342833.1">
    <property type="nucleotide sequence ID" value="NZ_WKJZ01000001.1"/>
</dbReference>
<dbReference type="AlphaFoldDB" id="A0A6I4KQA8"/>
<dbReference type="EMBL" id="WKJZ01000001">
    <property type="protein sequence ID" value="MVW73848.1"/>
    <property type="molecule type" value="Genomic_DNA"/>
</dbReference>
<dbReference type="PANTHER" id="PTHR35175:SF2">
    <property type="entry name" value="DUF1289 DOMAIN-CONTAINING PROTEIN"/>
    <property type="match status" value="1"/>
</dbReference>
<evidence type="ECO:0000313" key="2">
    <source>
        <dbReference type="Proteomes" id="UP000429555"/>
    </source>
</evidence>
<sequence>MASPCRRQCCLDEQDICLGCGRSLAEILAWGKADGAGKRAICAAAQARQERRGKAS</sequence>
<organism evidence="1 2">
    <name type="scientific">Pseudomonas xionganensis</name>
    <dbReference type="NCBI Taxonomy" id="2654845"/>
    <lineage>
        <taxon>Bacteria</taxon>
        <taxon>Pseudomonadati</taxon>
        <taxon>Pseudomonadota</taxon>
        <taxon>Gammaproteobacteria</taxon>
        <taxon>Pseudomonadales</taxon>
        <taxon>Pseudomonadaceae</taxon>
        <taxon>Pseudomonas</taxon>
    </lineage>
</organism>
<dbReference type="Proteomes" id="UP000429555">
    <property type="component" value="Unassembled WGS sequence"/>
</dbReference>
<gene>
    <name evidence="1" type="ORF">GJV18_00845</name>
</gene>
<evidence type="ECO:0000313" key="1">
    <source>
        <dbReference type="EMBL" id="MVW73848.1"/>
    </source>
</evidence>
<dbReference type="PANTHER" id="PTHR35175">
    <property type="entry name" value="DUF1289 DOMAIN-CONTAINING PROTEIN"/>
    <property type="match status" value="1"/>
</dbReference>
<protein>
    <submittedName>
        <fullName evidence="1">DUF1289 domain-containing protein</fullName>
    </submittedName>
</protein>
<name>A0A6I4KQA8_9PSED</name>
<dbReference type="InterPro" id="IPR010710">
    <property type="entry name" value="DUF1289"/>
</dbReference>
<keyword evidence="2" id="KW-1185">Reference proteome</keyword>
<accession>A0A6I4KQA8</accession>
<proteinExistence type="predicted"/>
<reference evidence="1 2" key="1">
    <citation type="submission" date="2019-11" db="EMBL/GenBank/DDBJ databases">
        <title>Pseudomonas flavidum sp. nov., isolated from Baiyang Lake.</title>
        <authorList>
            <person name="Zhao Y."/>
        </authorList>
    </citation>
    <scope>NUCLEOTIDE SEQUENCE [LARGE SCALE GENOMIC DNA]</scope>
    <source>
        <strain evidence="2">R-22-3 w-18</strain>
    </source>
</reference>